<dbReference type="PANTHER" id="PTHR22734:SF3">
    <property type="entry name" value="RIBOSOME PRODUCTION FACTOR 1"/>
    <property type="match status" value="1"/>
</dbReference>
<protein>
    <submittedName>
        <fullName evidence="3">4750_t:CDS:1</fullName>
    </submittedName>
</protein>
<evidence type="ECO:0000313" key="4">
    <source>
        <dbReference type="Proteomes" id="UP000789706"/>
    </source>
</evidence>
<feature type="compositionally biased region" description="Basic and acidic residues" evidence="1">
    <location>
        <begin position="30"/>
        <end position="53"/>
    </location>
</feature>
<dbReference type="InterPro" id="IPR044281">
    <property type="entry name" value="IMP4/RPF1"/>
</dbReference>
<organism evidence="3 4">
    <name type="scientific">Diversispora eburnea</name>
    <dbReference type="NCBI Taxonomy" id="1213867"/>
    <lineage>
        <taxon>Eukaryota</taxon>
        <taxon>Fungi</taxon>
        <taxon>Fungi incertae sedis</taxon>
        <taxon>Mucoromycota</taxon>
        <taxon>Glomeromycotina</taxon>
        <taxon>Glomeromycetes</taxon>
        <taxon>Diversisporales</taxon>
        <taxon>Diversisporaceae</taxon>
        <taxon>Diversispora</taxon>
    </lineage>
</organism>
<dbReference type="Proteomes" id="UP000789706">
    <property type="component" value="Unassembled WGS sequence"/>
</dbReference>
<feature type="region of interest" description="Disordered" evidence="1">
    <location>
        <begin position="15"/>
        <end position="53"/>
    </location>
</feature>
<dbReference type="Gene3D" id="3.40.50.10480">
    <property type="entry name" value="Probable brix-domain ribosomal biogenesis protein"/>
    <property type="match status" value="1"/>
</dbReference>
<name>A0A9N9AMP9_9GLOM</name>
<dbReference type="SUPFAM" id="SSF52954">
    <property type="entry name" value="Class II aaRS ABD-related"/>
    <property type="match status" value="1"/>
</dbReference>
<dbReference type="AlphaFoldDB" id="A0A9N9AMP9"/>
<keyword evidence="4" id="KW-1185">Reference proteome</keyword>
<gene>
    <name evidence="3" type="ORF">DEBURN_LOCUS6487</name>
</gene>
<dbReference type="OrthoDB" id="264354at2759"/>
<comment type="caution">
    <text evidence="3">The sequence shown here is derived from an EMBL/GenBank/DDBJ whole genome shotgun (WGS) entry which is preliminary data.</text>
</comment>
<dbReference type="GO" id="GO:0005730">
    <property type="term" value="C:nucleolus"/>
    <property type="evidence" value="ECO:0007669"/>
    <property type="project" value="TreeGrafter"/>
</dbReference>
<dbReference type="GO" id="GO:0000460">
    <property type="term" value="P:maturation of 5.8S rRNA"/>
    <property type="evidence" value="ECO:0007669"/>
    <property type="project" value="TreeGrafter"/>
</dbReference>
<feature type="domain" description="Brix" evidence="2">
    <location>
        <begin position="97"/>
        <end position="204"/>
    </location>
</feature>
<accession>A0A9N9AMP9</accession>
<dbReference type="InterPro" id="IPR007109">
    <property type="entry name" value="Brix"/>
</dbReference>
<reference evidence="3" key="1">
    <citation type="submission" date="2021-06" db="EMBL/GenBank/DDBJ databases">
        <authorList>
            <person name="Kallberg Y."/>
            <person name="Tangrot J."/>
            <person name="Rosling A."/>
        </authorList>
    </citation>
    <scope>NUCLEOTIDE SEQUENCE</scope>
    <source>
        <strain evidence="3">AZ414A</strain>
    </source>
</reference>
<dbReference type="GO" id="GO:0030687">
    <property type="term" value="C:preribosome, large subunit precursor"/>
    <property type="evidence" value="ECO:0007669"/>
    <property type="project" value="TreeGrafter"/>
</dbReference>
<dbReference type="PROSITE" id="PS50833">
    <property type="entry name" value="BRIX"/>
    <property type="match status" value="1"/>
</dbReference>
<proteinExistence type="predicted"/>
<sequence>MYKVVPSQIKNKIKREEIHAKQKQLKSRKKIEERLRRQKEEAEDPEKKKERLAKNIPRTLENVREFDETIVDAEDLEVLEDEASDEFSKYFQEGVSPKMLITTNKRPSKVGYDFASELIDVFPNSNFVRRKNQVSIKQIIEFCNNRNYTDILVVNEEKKGHGRSSCHKPELILNNFNTRLGHTIGRWFQALFPHVPEFKGRQAS</sequence>
<dbReference type="GO" id="GO:0000470">
    <property type="term" value="P:maturation of LSU-rRNA"/>
    <property type="evidence" value="ECO:0007669"/>
    <property type="project" value="TreeGrafter"/>
</dbReference>
<evidence type="ECO:0000259" key="2">
    <source>
        <dbReference type="PROSITE" id="PS50833"/>
    </source>
</evidence>
<dbReference type="EMBL" id="CAJVPK010000673">
    <property type="protein sequence ID" value="CAG8538410.1"/>
    <property type="molecule type" value="Genomic_DNA"/>
</dbReference>
<dbReference type="GO" id="GO:0042134">
    <property type="term" value="F:rRNA primary transcript binding"/>
    <property type="evidence" value="ECO:0007669"/>
    <property type="project" value="InterPro"/>
</dbReference>
<dbReference type="PANTHER" id="PTHR22734">
    <property type="entry name" value="U3 SMALL NUCLEOLAR RIBONUCLEOPROTEIN PROTEIN IMP4"/>
    <property type="match status" value="1"/>
</dbReference>
<evidence type="ECO:0000313" key="3">
    <source>
        <dbReference type="EMBL" id="CAG8538410.1"/>
    </source>
</evidence>
<evidence type="ECO:0000256" key="1">
    <source>
        <dbReference type="SAM" id="MobiDB-lite"/>
    </source>
</evidence>